<keyword evidence="1" id="KW-0732">Signal</keyword>
<dbReference type="EMBL" id="HBUF01102307">
    <property type="protein sequence ID" value="CAG6638357.1"/>
    <property type="molecule type" value="Transcribed_RNA"/>
</dbReference>
<dbReference type="EMBL" id="HBUF01102310">
    <property type="protein sequence ID" value="CAG6638363.1"/>
    <property type="molecule type" value="Transcribed_RNA"/>
</dbReference>
<dbReference type="PROSITE" id="PS51257">
    <property type="entry name" value="PROKAR_LIPOPROTEIN"/>
    <property type="match status" value="1"/>
</dbReference>
<proteinExistence type="predicted"/>
<dbReference type="EMBL" id="HBUF01102309">
    <property type="protein sequence ID" value="CAG6638361.1"/>
    <property type="molecule type" value="Transcribed_RNA"/>
</dbReference>
<name>A0A8D8QVU6_9HEMI</name>
<dbReference type="EMBL" id="HBUF01102306">
    <property type="protein sequence ID" value="CAG6638355.1"/>
    <property type="molecule type" value="Transcribed_RNA"/>
</dbReference>
<accession>A0A8D8QVU6</accession>
<feature type="signal peptide" evidence="1">
    <location>
        <begin position="1"/>
        <end position="23"/>
    </location>
</feature>
<protein>
    <submittedName>
        <fullName evidence="2">Uncharacterized protein</fullName>
    </submittedName>
</protein>
<dbReference type="AlphaFoldDB" id="A0A8D8QVU6"/>
<feature type="chain" id="PRO_5036261783" evidence="1">
    <location>
        <begin position="24"/>
        <end position="187"/>
    </location>
</feature>
<evidence type="ECO:0000256" key="1">
    <source>
        <dbReference type="SAM" id="SignalP"/>
    </source>
</evidence>
<organism evidence="2">
    <name type="scientific">Cacopsylla melanoneura</name>
    <dbReference type="NCBI Taxonomy" id="428564"/>
    <lineage>
        <taxon>Eukaryota</taxon>
        <taxon>Metazoa</taxon>
        <taxon>Ecdysozoa</taxon>
        <taxon>Arthropoda</taxon>
        <taxon>Hexapoda</taxon>
        <taxon>Insecta</taxon>
        <taxon>Pterygota</taxon>
        <taxon>Neoptera</taxon>
        <taxon>Paraneoptera</taxon>
        <taxon>Hemiptera</taxon>
        <taxon>Sternorrhyncha</taxon>
        <taxon>Psylloidea</taxon>
        <taxon>Psyllidae</taxon>
        <taxon>Psyllinae</taxon>
        <taxon>Cacopsylla</taxon>
    </lineage>
</organism>
<evidence type="ECO:0000313" key="2">
    <source>
        <dbReference type="EMBL" id="CAG6638355.1"/>
    </source>
</evidence>
<dbReference type="EMBL" id="HBUF01102308">
    <property type="protein sequence ID" value="CAG6638359.1"/>
    <property type="molecule type" value="Transcribed_RNA"/>
</dbReference>
<reference evidence="2" key="1">
    <citation type="submission" date="2021-05" db="EMBL/GenBank/DDBJ databases">
        <authorList>
            <person name="Alioto T."/>
            <person name="Alioto T."/>
            <person name="Gomez Garrido J."/>
        </authorList>
    </citation>
    <scope>NUCLEOTIDE SEQUENCE</scope>
</reference>
<sequence length="187" mass="21080">MAFLTKSVLAGLLLISMACFVRAESDSAEIPLEKTMGSTLRDKHIYLCSCNSIQEVVGYLPCDELWKNHAQEKFEENLQLLIKYGMPDNWDSVEKLSRVESQCTLFEAVAVPLFDCYTAQITNANGTLPVEELRVNWLYNKAAENDKILEKYGALVEGNNQQKGALETAFIRCLRTTIAEVFSSNRK</sequence>